<dbReference type="KEGG" id="ptv:AA957_27950"/>
<dbReference type="NCBIfam" id="NF047539">
    <property type="entry name" value="XAC2610_fam"/>
    <property type="match status" value="1"/>
</dbReference>
<dbReference type="Proteomes" id="UP000036608">
    <property type="component" value="Chromosome"/>
</dbReference>
<reference evidence="2 3" key="1">
    <citation type="journal article" date="2015" name="Genome Announc.">
        <title>Complete Genome Sequence of the Rhizobacterium Pseudomonas trivialis Strain IHBB745 with Multiple Plant Growth-Promoting Activities and Tolerance to Desiccation and Alkalinity.</title>
        <authorList>
            <person name="Gulati A."/>
            <person name="Swarnkar M.K."/>
            <person name="Vyas P."/>
            <person name="Rahi P."/>
            <person name="Thakur R."/>
            <person name="Thakur N."/>
            <person name="Singh A.K."/>
        </authorList>
    </citation>
    <scope>NUCLEOTIDE SEQUENCE [LARGE SCALE GENOMIC DNA]</scope>
    <source>
        <strain evidence="3">745</strain>
    </source>
</reference>
<feature type="chain" id="PRO_5005216309" description="Lipoprotein" evidence="1">
    <location>
        <begin position="22"/>
        <end position="469"/>
    </location>
</feature>
<gene>
    <name evidence="2" type="ORF">AA957_27950</name>
</gene>
<feature type="signal peptide" evidence="1">
    <location>
        <begin position="1"/>
        <end position="21"/>
    </location>
</feature>
<dbReference type="PATRIC" id="fig|200450.3.peg.5743"/>
<evidence type="ECO:0000313" key="2">
    <source>
        <dbReference type="EMBL" id="AKS09788.1"/>
    </source>
</evidence>
<accession>A0A0H5AHW3</accession>
<evidence type="ECO:0000256" key="1">
    <source>
        <dbReference type="SAM" id="SignalP"/>
    </source>
</evidence>
<dbReference type="AlphaFoldDB" id="A0A0H5AHW3"/>
<dbReference type="EMBL" id="CP011507">
    <property type="protein sequence ID" value="AKS09788.1"/>
    <property type="molecule type" value="Genomic_DNA"/>
</dbReference>
<dbReference type="InterPro" id="IPR058087">
    <property type="entry name" value="XAC2610_dom"/>
</dbReference>
<evidence type="ECO:0000313" key="3">
    <source>
        <dbReference type="Proteomes" id="UP000036608"/>
    </source>
</evidence>
<name>A0A0H5AHW3_9PSED</name>
<protein>
    <recommendedName>
        <fullName evidence="4">Lipoprotein</fullName>
    </recommendedName>
</protein>
<dbReference type="RefSeq" id="WP_049713068.1">
    <property type="nucleotide sequence ID" value="NZ_CP011507.1"/>
</dbReference>
<evidence type="ECO:0008006" key="4">
    <source>
        <dbReference type="Google" id="ProtNLM"/>
    </source>
</evidence>
<dbReference type="OrthoDB" id="5993839at2"/>
<proteinExistence type="predicted"/>
<organism evidence="2 3">
    <name type="scientific">Pseudomonas trivialis</name>
    <dbReference type="NCBI Taxonomy" id="200450"/>
    <lineage>
        <taxon>Bacteria</taxon>
        <taxon>Pseudomonadati</taxon>
        <taxon>Pseudomonadota</taxon>
        <taxon>Gammaproteobacteria</taxon>
        <taxon>Pseudomonadales</taxon>
        <taxon>Pseudomonadaceae</taxon>
        <taxon>Pseudomonas</taxon>
    </lineage>
</organism>
<reference evidence="3" key="2">
    <citation type="submission" date="2015-05" db="EMBL/GenBank/DDBJ databases">
        <authorList>
            <person name="Swarnkar M.K."/>
            <person name="Vyas P."/>
            <person name="Rahi P."/>
            <person name="Thakur R."/>
            <person name="Thakur N."/>
            <person name="Singh A.K."/>
            <person name="Gulati A."/>
        </authorList>
    </citation>
    <scope>NUCLEOTIDE SEQUENCE [LARGE SCALE GENOMIC DNA]</scope>
    <source>
        <strain evidence="3">745</strain>
    </source>
</reference>
<keyword evidence="1" id="KW-0732">Signal</keyword>
<sequence>MRSLLSGVCLCLAIAASAVMAEPRSFSVNDPSGHYLVEVLFPEVPPDLSQLARALVTVRDKTTLAILQQLQTPAASVPLDQNGKTLDWRLVGENGVLYFADINGDGRQDMAIRNGDGADAGFQSNYDVYLQDPQQAHWVLDRPLTDLANETSGGMFSVGPVDGIIHSQTDRGCCWTRSSLWQVRDGQLVRLSAYTQEEVPATDGNENTSMPSGYMLRTTGEWKNGQWQETPRLEGPVNEDPQMLAGTLNGKIPVEIWYQQQGAVLIGELRYTKSGSGKPIKLVGDRGDYDDKPFVYLHEYTDDGHQTGIWRITRNTEAPYDYTGTWVSSAKGDNPELAILLHAVEREPDYDKLSEVARDQRNGHYQMRDDFLGRDGDLEVNILPERDAQGREVAQLSITLKDVKTGKQIVTAQHTVPMETENLIIVREPLATPRTGPYHIQLVKNFAVIEHNSAPDSQDYLTGIYRRQP</sequence>